<keyword evidence="4" id="KW-1185">Reference proteome</keyword>
<dbReference type="PANTHER" id="PTHR10900:SF77">
    <property type="entry name" value="FI19380P1"/>
    <property type="match status" value="1"/>
</dbReference>
<dbReference type="Proteomes" id="UP000321306">
    <property type="component" value="Unassembled WGS sequence"/>
</dbReference>
<feature type="chain" id="PRO_5021925911" description="FAS1 domain-containing protein" evidence="1">
    <location>
        <begin position="20"/>
        <end position="176"/>
    </location>
</feature>
<proteinExistence type="predicted"/>
<protein>
    <recommendedName>
        <fullName evidence="2">FAS1 domain-containing protein</fullName>
    </recommendedName>
</protein>
<dbReference type="InterPro" id="IPR036378">
    <property type="entry name" value="FAS1_dom_sf"/>
</dbReference>
<sequence>MRKWILGLTVFGSMALASAASASSAATLTAQARPCIADLVVSMDQFSTLKTALMEAGLVDTFKDRSARFTVFAPTNDAFAKVPKETLDTLLGNKEWLTRVLTYHVVKGTVGSASVVRQKNGLLTLQGEKIEVMAGDGVMLNDAKLLQADVYACNGVVHVIDSVLLPQEVVDALGAQ</sequence>
<feature type="signal peptide" evidence="1">
    <location>
        <begin position="1"/>
        <end position="19"/>
    </location>
</feature>
<dbReference type="InterPro" id="IPR000782">
    <property type="entry name" value="FAS1_domain"/>
</dbReference>
<evidence type="ECO:0000313" key="4">
    <source>
        <dbReference type="Proteomes" id="UP000321306"/>
    </source>
</evidence>
<dbReference type="GO" id="GO:0050839">
    <property type="term" value="F:cell adhesion molecule binding"/>
    <property type="evidence" value="ECO:0007669"/>
    <property type="project" value="TreeGrafter"/>
</dbReference>
<reference evidence="3 4" key="1">
    <citation type="submission" date="2019-07" db="EMBL/GenBank/DDBJ databases">
        <title>Whole genome shotgun sequence of Deinococcus cellulosilyticus NBRC 106333.</title>
        <authorList>
            <person name="Hosoyama A."/>
            <person name="Uohara A."/>
            <person name="Ohji S."/>
            <person name="Ichikawa N."/>
        </authorList>
    </citation>
    <scope>NUCLEOTIDE SEQUENCE [LARGE SCALE GENOMIC DNA]</scope>
    <source>
        <strain evidence="3 4">NBRC 106333</strain>
    </source>
</reference>
<dbReference type="OrthoDB" id="9800666at2"/>
<dbReference type="GO" id="GO:0031012">
    <property type="term" value="C:extracellular matrix"/>
    <property type="evidence" value="ECO:0007669"/>
    <property type="project" value="TreeGrafter"/>
</dbReference>
<dbReference type="Pfam" id="PF02469">
    <property type="entry name" value="Fasciclin"/>
    <property type="match status" value="1"/>
</dbReference>
<dbReference type="PROSITE" id="PS50213">
    <property type="entry name" value="FAS1"/>
    <property type="match status" value="1"/>
</dbReference>
<name>A0A511NAS2_DEIC1</name>
<dbReference type="GO" id="GO:0005615">
    <property type="term" value="C:extracellular space"/>
    <property type="evidence" value="ECO:0007669"/>
    <property type="project" value="TreeGrafter"/>
</dbReference>
<dbReference type="GO" id="GO:0030198">
    <property type="term" value="P:extracellular matrix organization"/>
    <property type="evidence" value="ECO:0007669"/>
    <property type="project" value="TreeGrafter"/>
</dbReference>
<evidence type="ECO:0000259" key="2">
    <source>
        <dbReference type="PROSITE" id="PS50213"/>
    </source>
</evidence>
<organism evidence="3 4">
    <name type="scientific">Deinococcus cellulosilyticus (strain DSM 18568 / NBRC 106333 / KACC 11606 / 5516J-15)</name>
    <dbReference type="NCBI Taxonomy" id="1223518"/>
    <lineage>
        <taxon>Bacteria</taxon>
        <taxon>Thermotogati</taxon>
        <taxon>Deinococcota</taxon>
        <taxon>Deinococci</taxon>
        <taxon>Deinococcales</taxon>
        <taxon>Deinococcaceae</taxon>
        <taxon>Deinococcus</taxon>
    </lineage>
</organism>
<dbReference type="GO" id="GO:0007155">
    <property type="term" value="P:cell adhesion"/>
    <property type="evidence" value="ECO:0007669"/>
    <property type="project" value="TreeGrafter"/>
</dbReference>
<dbReference type="Gene3D" id="2.30.180.10">
    <property type="entry name" value="FAS1 domain"/>
    <property type="match status" value="1"/>
</dbReference>
<accession>A0A511NAS2</accession>
<evidence type="ECO:0000313" key="3">
    <source>
        <dbReference type="EMBL" id="GEM49924.1"/>
    </source>
</evidence>
<feature type="domain" description="FAS1" evidence="2">
    <location>
        <begin position="33"/>
        <end position="164"/>
    </location>
</feature>
<dbReference type="SUPFAM" id="SSF82153">
    <property type="entry name" value="FAS1 domain"/>
    <property type="match status" value="1"/>
</dbReference>
<dbReference type="PANTHER" id="PTHR10900">
    <property type="entry name" value="PERIOSTIN-RELATED"/>
    <property type="match status" value="1"/>
</dbReference>
<evidence type="ECO:0000256" key="1">
    <source>
        <dbReference type="SAM" id="SignalP"/>
    </source>
</evidence>
<comment type="caution">
    <text evidence="3">The sequence shown here is derived from an EMBL/GenBank/DDBJ whole genome shotgun (WGS) entry which is preliminary data.</text>
</comment>
<dbReference type="EMBL" id="BJXB01000048">
    <property type="protein sequence ID" value="GEM49924.1"/>
    <property type="molecule type" value="Genomic_DNA"/>
</dbReference>
<dbReference type="InterPro" id="IPR050904">
    <property type="entry name" value="Adhesion/Biosynth-related"/>
</dbReference>
<dbReference type="AlphaFoldDB" id="A0A511NAS2"/>
<dbReference type="FunFam" id="2.30.180.10:FF:000032">
    <property type="entry name" value="Fasciclin domain-containing protein, putative"/>
    <property type="match status" value="1"/>
</dbReference>
<dbReference type="SMART" id="SM00554">
    <property type="entry name" value="FAS1"/>
    <property type="match status" value="1"/>
</dbReference>
<keyword evidence="1" id="KW-0732">Signal</keyword>
<dbReference type="RefSeq" id="WP_146891442.1">
    <property type="nucleotide sequence ID" value="NZ_BJXB01000048.1"/>
</dbReference>
<gene>
    <name evidence="3" type="ORF">DC3_55590</name>
</gene>